<dbReference type="PANTHER" id="PTHR13082">
    <property type="entry name" value="SAP18"/>
    <property type="match status" value="1"/>
</dbReference>
<dbReference type="VEuPathDB" id="PiroplasmaDB:BOVATA_042160"/>
<feature type="compositionally biased region" description="Basic and acidic residues" evidence="2">
    <location>
        <begin position="48"/>
        <end position="58"/>
    </location>
</feature>
<name>A0A2H6KIB1_9APIC</name>
<protein>
    <submittedName>
        <fullName evidence="3">Histone deacetylase complex subunit Sap18, putative</fullName>
    </submittedName>
</protein>
<dbReference type="RefSeq" id="XP_028868966.1">
    <property type="nucleotide sequence ID" value="XM_029013133.1"/>
</dbReference>
<feature type="region of interest" description="Disordered" evidence="2">
    <location>
        <begin position="1"/>
        <end position="208"/>
    </location>
</feature>
<dbReference type="Gene3D" id="3.10.20.550">
    <property type="entry name" value="ASAP complex, SAP18 subunit"/>
    <property type="match status" value="1"/>
</dbReference>
<dbReference type="AlphaFoldDB" id="A0A2H6KIB1"/>
<feature type="compositionally biased region" description="Basic residues" evidence="2">
    <location>
        <begin position="123"/>
        <end position="148"/>
    </location>
</feature>
<dbReference type="Proteomes" id="UP000236319">
    <property type="component" value="Unassembled WGS sequence"/>
</dbReference>
<feature type="compositionally biased region" description="Basic residues" evidence="2">
    <location>
        <begin position="86"/>
        <end position="108"/>
    </location>
</feature>
<dbReference type="GO" id="GO:0003714">
    <property type="term" value="F:transcription corepressor activity"/>
    <property type="evidence" value="ECO:0007669"/>
    <property type="project" value="TreeGrafter"/>
</dbReference>
<sequence length="383" mass="44774">MRSISSSSRSMSVSRSFSNDVKRSTSHYSKNKAEEPRQYPGSSTESSPELRARRRQSDSRGSSSRSRSYSKPRRRYGRDTSELKSRSRSIQRYRIRSRSPVRSRRRRASSSLSSHSYSSSHSSRSRSRLRRRRSTSRTRRARHHRRSRSISVDSRSNYRRRSSTSSSYSPPRRRDRYKRADDPRDYRKVARAPTKAYRSRRDAEDRDRTRMRQLVARGKEAPLRPLRPYSRKGVHQTRPELPKRVSVDRKVHTPFLLRIYAFMDEAAGGPCDPEEDHESLQRRIESSDSIEKLELYIWADNTLRDLVNLVKDLCEAARQKECTWTFYRNNPARDTLGKIHAYKIRRSTDAITLSRVGFRVGDSLLLAFRGVAPPPAEDTQMDV</sequence>
<feature type="compositionally biased region" description="Basic and acidic residues" evidence="2">
    <location>
        <begin position="199"/>
        <end position="208"/>
    </location>
</feature>
<proteinExistence type="inferred from homology"/>
<evidence type="ECO:0000313" key="3">
    <source>
        <dbReference type="EMBL" id="GBE62723.1"/>
    </source>
</evidence>
<dbReference type="GO" id="GO:0005634">
    <property type="term" value="C:nucleus"/>
    <property type="evidence" value="ECO:0007669"/>
    <property type="project" value="TreeGrafter"/>
</dbReference>
<evidence type="ECO:0000313" key="4">
    <source>
        <dbReference type="Proteomes" id="UP000236319"/>
    </source>
</evidence>
<dbReference type="InterPro" id="IPR042534">
    <property type="entry name" value="SAP18_sf"/>
</dbReference>
<dbReference type="PANTHER" id="PTHR13082:SF0">
    <property type="entry name" value="HISTONE DEACETYLASE COMPLEX SUBUNIT SAP18"/>
    <property type="match status" value="1"/>
</dbReference>
<comment type="similarity">
    <text evidence="1">Belongs to the SAP18 family.</text>
</comment>
<feature type="compositionally biased region" description="Basic and acidic residues" evidence="2">
    <location>
        <begin position="178"/>
        <end position="188"/>
    </location>
</feature>
<comment type="caution">
    <text evidence="3">The sequence shown here is derived from an EMBL/GenBank/DDBJ whole genome shotgun (WGS) entry which is preliminary data.</text>
</comment>
<accession>A0A2H6KIB1</accession>
<dbReference type="EMBL" id="BDSA01000006">
    <property type="protein sequence ID" value="GBE62723.1"/>
    <property type="molecule type" value="Genomic_DNA"/>
</dbReference>
<feature type="compositionally biased region" description="Low complexity" evidence="2">
    <location>
        <begin position="109"/>
        <end position="122"/>
    </location>
</feature>
<dbReference type="GeneID" id="39876493"/>
<dbReference type="InterPro" id="IPR010516">
    <property type="entry name" value="SAP18"/>
</dbReference>
<reference evidence="3 4" key="1">
    <citation type="journal article" date="2017" name="BMC Genomics">
        <title>Whole-genome assembly of Babesia ovata and comparative genomics between closely related pathogens.</title>
        <authorList>
            <person name="Yamagishi J."/>
            <person name="Asada M."/>
            <person name="Hakimi H."/>
            <person name="Tanaka T.Q."/>
            <person name="Sugimoto C."/>
            <person name="Kawazu S."/>
        </authorList>
    </citation>
    <scope>NUCLEOTIDE SEQUENCE [LARGE SCALE GENOMIC DNA]</scope>
    <source>
        <strain evidence="3 4">Miyake</strain>
    </source>
</reference>
<feature type="compositionally biased region" description="Low complexity" evidence="2">
    <location>
        <begin position="1"/>
        <end position="18"/>
    </location>
</feature>
<dbReference type="Pfam" id="PF06487">
    <property type="entry name" value="SAP18"/>
    <property type="match status" value="1"/>
</dbReference>
<keyword evidence="4" id="KW-1185">Reference proteome</keyword>
<dbReference type="OrthoDB" id="440566at2759"/>
<organism evidence="3 4">
    <name type="scientific">Babesia ovata</name>
    <dbReference type="NCBI Taxonomy" id="189622"/>
    <lineage>
        <taxon>Eukaryota</taxon>
        <taxon>Sar</taxon>
        <taxon>Alveolata</taxon>
        <taxon>Apicomplexa</taxon>
        <taxon>Aconoidasida</taxon>
        <taxon>Piroplasmida</taxon>
        <taxon>Babesiidae</taxon>
        <taxon>Babesia</taxon>
    </lineage>
</organism>
<gene>
    <name evidence="3" type="ORF">BOVATA_042160</name>
</gene>
<evidence type="ECO:0000256" key="1">
    <source>
        <dbReference type="ARBA" id="ARBA00009143"/>
    </source>
</evidence>
<evidence type="ECO:0000256" key="2">
    <source>
        <dbReference type="SAM" id="MobiDB-lite"/>
    </source>
</evidence>